<dbReference type="Gene3D" id="6.10.140.530">
    <property type="match status" value="5"/>
</dbReference>
<feature type="chain" id="PRO_5044862853" description="Helicase-associated domain-containing protein" evidence="1">
    <location>
        <begin position="21"/>
        <end position="523"/>
    </location>
</feature>
<comment type="caution">
    <text evidence="3">The sequence shown here is derived from an EMBL/GenBank/DDBJ whole genome shotgun (WGS) entry which is preliminary data.</text>
</comment>
<keyword evidence="4" id="KW-1185">Reference proteome</keyword>
<feature type="domain" description="Helicase-associated" evidence="2">
    <location>
        <begin position="452"/>
        <end position="517"/>
    </location>
</feature>
<proteinExistence type="predicted"/>
<dbReference type="EMBL" id="JALLPJ020000218">
    <property type="protein sequence ID" value="KAL3798331.1"/>
    <property type="molecule type" value="Genomic_DNA"/>
</dbReference>
<reference evidence="3 4" key="1">
    <citation type="submission" date="2024-10" db="EMBL/GenBank/DDBJ databases">
        <title>Updated reference genomes for cyclostephanoid diatoms.</title>
        <authorList>
            <person name="Roberts W.R."/>
            <person name="Alverson A.J."/>
        </authorList>
    </citation>
    <scope>NUCLEOTIDE SEQUENCE [LARGE SCALE GENOMIC DNA]</scope>
    <source>
        <strain evidence="3 4">AJA010-31</strain>
    </source>
</reference>
<gene>
    <name evidence="3" type="ORF">ACHAWO_003849</name>
</gene>
<feature type="domain" description="Helicase-associated" evidence="2">
    <location>
        <begin position="65"/>
        <end position="131"/>
    </location>
</feature>
<sequence>MRILLFAFGLIHLKFSVAFANHRRLWLQQQQDQQHVGSFLQTSNAVRSDDNGASVVVQLTKRKNLTWEESYRLLCEYSKEHGNCNVPQSQKPLGTFVNRQRIEYARFKDPNSNKATAMTLERKEMLEDIGFVWDFAEHTWNMRYSELCKFRKENGHSVVPRSHGPLGAWVEKQRIEYKKYKALDECGVSADSLENVPHTTLTKERVQKLNDVDFVYDVREKQFQENVGALRLFYEKHAHLDPRLMDGKLASWVRKMKQRYLKHLNNQNIILINATNTSKNMSQSRIDALESAGFTPSMFNEPQDPIVTHRFSWNERYNELIEFEKIHGHCVVPKNYGSLGSWVRAQRHLMNRDGPMAQDRIELLNKLGFVWDVHQWQWNQTYHELLDWKAANNNTNVPVSQGALGLWVSNQRSHYHKYRQGKPSHMTQSRAEQLRSIGFEFYPGKKRLASVDEKWYLRFVELKRYHDANGTCNVKQSENPTLYSWCQHQKACYRKKMQGKKSPLKKSRQEALQSIGFFDGVNF</sequence>
<dbReference type="PANTHER" id="PTHR33418:SF1">
    <property type="entry name" value="HELICASE-ASSOCIATED DOMAIN-CONTAINING PROTEIN"/>
    <property type="match status" value="1"/>
</dbReference>
<evidence type="ECO:0000313" key="4">
    <source>
        <dbReference type="Proteomes" id="UP001530400"/>
    </source>
</evidence>
<dbReference type="Proteomes" id="UP001530400">
    <property type="component" value="Unassembled WGS sequence"/>
</dbReference>
<dbReference type="InterPro" id="IPR005114">
    <property type="entry name" value="Helicase_assoc"/>
</dbReference>
<evidence type="ECO:0000256" key="1">
    <source>
        <dbReference type="SAM" id="SignalP"/>
    </source>
</evidence>
<evidence type="ECO:0000259" key="2">
    <source>
        <dbReference type="Pfam" id="PF03457"/>
    </source>
</evidence>
<feature type="domain" description="Helicase-associated" evidence="2">
    <location>
        <begin position="310"/>
        <end position="369"/>
    </location>
</feature>
<dbReference type="Pfam" id="PF03457">
    <property type="entry name" value="HA"/>
    <property type="match status" value="6"/>
</dbReference>
<protein>
    <recommendedName>
        <fullName evidence="2">Helicase-associated domain-containing protein</fullName>
    </recommendedName>
</protein>
<feature type="domain" description="Helicase-associated" evidence="2">
    <location>
        <begin position="377"/>
        <end position="439"/>
    </location>
</feature>
<name>A0ABD3QF01_9STRA</name>
<keyword evidence="1" id="KW-0732">Signal</keyword>
<accession>A0ABD3QF01</accession>
<feature type="domain" description="Helicase-associated" evidence="2">
    <location>
        <begin position="137"/>
        <end position="214"/>
    </location>
</feature>
<dbReference type="PANTHER" id="PTHR33418">
    <property type="entry name" value="HELICASE-ASSOCIATED"/>
    <property type="match status" value="1"/>
</dbReference>
<feature type="domain" description="Helicase-associated" evidence="2">
    <location>
        <begin position="220"/>
        <end position="294"/>
    </location>
</feature>
<organism evidence="3 4">
    <name type="scientific">Cyclotella atomus</name>
    <dbReference type="NCBI Taxonomy" id="382360"/>
    <lineage>
        <taxon>Eukaryota</taxon>
        <taxon>Sar</taxon>
        <taxon>Stramenopiles</taxon>
        <taxon>Ochrophyta</taxon>
        <taxon>Bacillariophyta</taxon>
        <taxon>Coscinodiscophyceae</taxon>
        <taxon>Thalassiosirophycidae</taxon>
        <taxon>Stephanodiscales</taxon>
        <taxon>Stephanodiscaceae</taxon>
        <taxon>Cyclotella</taxon>
    </lineage>
</organism>
<dbReference type="AlphaFoldDB" id="A0ABD3QF01"/>
<feature type="signal peptide" evidence="1">
    <location>
        <begin position="1"/>
        <end position="20"/>
    </location>
</feature>
<evidence type="ECO:0000313" key="3">
    <source>
        <dbReference type="EMBL" id="KAL3798331.1"/>
    </source>
</evidence>